<dbReference type="InterPro" id="IPR036701">
    <property type="entry name" value="RraB-like_sf"/>
</dbReference>
<keyword evidence="4" id="KW-1185">Reference proteome</keyword>
<dbReference type="InterPro" id="IPR009671">
    <property type="entry name" value="RraB_dom"/>
</dbReference>
<dbReference type="Pfam" id="PF06877">
    <property type="entry name" value="RraB"/>
    <property type="match status" value="1"/>
</dbReference>
<feature type="domain" description="Regulator of ribonuclease activity B" evidence="2">
    <location>
        <begin position="155"/>
        <end position="253"/>
    </location>
</feature>
<dbReference type="Proteomes" id="UP000627292">
    <property type="component" value="Unassembled WGS sequence"/>
</dbReference>
<evidence type="ECO:0000259" key="1">
    <source>
        <dbReference type="Pfam" id="PF05117"/>
    </source>
</evidence>
<reference evidence="3" key="1">
    <citation type="journal article" date="2014" name="Int. J. Syst. Evol. Microbiol.">
        <title>Complete genome sequence of Corynebacterium casei LMG S-19264T (=DSM 44701T), isolated from a smear-ripened cheese.</title>
        <authorList>
            <consortium name="US DOE Joint Genome Institute (JGI-PGF)"/>
            <person name="Walter F."/>
            <person name="Albersmeier A."/>
            <person name="Kalinowski J."/>
            <person name="Ruckert C."/>
        </authorList>
    </citation>
    <scope>NUCLEOTIDE SEQUENCE</scope>
    <source>
        <strain evidence="3">CGMCC 1.15290</strain>
    </source>
</reference>
<accession>A0A917ILA6</accession>
<dbReference type="EMBL" id="BMIB01000001">
    <property type="protein sequence ID" value="GGH56906.1"/>
    <property type="molecule type" value="Genomic_DNA"/>
</dbReference>
<organism evidence="3 4">
    <name type="scientific">Filimonas zeae</name>
    <dbReference type="NCBI Taxonomy" id="1737353"/>
    <lineage>
        <taxon>Bacteria</taxon>
        <taxon>Pseudomonadati</taxon>
        <taxon>Bacteroidota</taxon>
        <taxon>Chitinophagia</taxon>
        <taxon>Chitinophagales</taxon>
        <taxon>Chitinophagaceae</taxon>
        <taxon>Filimonas</taxon>
    </lineage>
</organism>
<proteinExistence type="predicted"/>
<sequence length="268" mass="31097">MFFALPAQSQEEDWDTYTAAYKKGLSSVMVDLSLHKTAPLRGLNYVAAIGVMCKDCNSDGMPTQAELEKCYVISDTLKAKLDKLVRNRMVGTFTYRCDRLDYFYVQDTTRIRERMTTLFKVYFPTYKPYIIIREDRLWNAYKDILYPNEENAERMENQKVIMKLVQGGDNLTIERPVIHQVDFVTEKDRSCFIAYASANGYALETSVKRIENELLYKLKMIRSDLVDLESITRITLTLNREIKKCKGIYEGWEAPVVKTPVFPAPKQP</sequence>
<dbReference type="AlphaFoldDB" id="A0A917ILA6"/>
<reference evidence="3" key="2">
    <citation type="submission" date="2020-09" db="EMBL/GenBank/DDBJ databases">
        <authorList>
            <person name="Sun Q."/>
            <person name="Zhou Y."/>
        </authorList>
    </citation>
    <scope>NUCLEOTIDE SEQUENCE</scope>
    <source>
        <strain evidence="3">CGMCC 1.15290</strain>
    </source>
</reference>
<evidence type="ECO:0000313" key="3">
    <source>
        <dbReference type="EMBL" id="GGH56906.1"/>
    </source>
</evidence>
<dbReference type="Pfam" id="PF05117">
    <property type="entry name" value="DUF695"/>
    <property type="match status" value="1"/>
</dbReference>
<comment type="caution">
    <text evidence="3">The sequence shown here is derived from an EMBL/GenBank/DDBJ whole genome shotgun (WGS) entry which is preliminary data.</text>
</comment>
<feature type="domain" description="DUF695" evidence="1">
    <location>
        <begin position="12"/>
        <end position="146"/>
    </location>
</feature>
<gene>
    <name evidence="3" type="ORF">GCM10011379_01010</name>
</gene>
<evidence type="ECO:0000259" key="2">
    <source>
        <dbReference type="Pfam" id="PF06877"/>
    </source>
</evidence>
<dbReference type="SUPFAM" id="SSF89946">
    <property type="entry name" value="Hypothetical protein VC0424"/>
    <property type="match status" value="1"/>
</dbReference>
<dbReference type="InterPro" id="IPR016097">
    <property type="entry name" value="DUF695"/>
</dbReference>
<name>A0A917ILA6_9BACT</name>
<dbReference type="Gene3D" id="3.30.70.970">
    <property type="entry name" value="RraB-like"/>
    <property type="match status" value="1"/>
</dbReference>
<protein>
    <submittedName>
        <fullName evidence="3">Uncharacterized protein</fullName>
    </submittedName>
</protein>
<evidence type="ECO:0000313" key="4">
    <source>
        <dbReference type="Proteomes" id="UP000627292"/>
    </source>
</evidence>